<feature type="non-terminal residue" evidence="1">
    <location>
        <position position="34"/>
    </location>
</feature>
<evidence type="ECO:0000313" key="1">
    <source>
        <dbReference type="EMBL" id="SVD50030.1"/>
    </source>
</evidence>
<reference evidence="1" key="1">
    <citation type="submission" date="2018-05" db="EMBL/GenBank/DDBJ databases">
        <authorList>
            <person name="Lanie J.A."/>
            <person name="Ng W.-L."/>
            <person name="Kazmierczak K.M."/>
            <person name="Andrzejewski T.M."/>
            <person name="Davidsen T.M."/>
            <person name="Wayne K.J."/>
            <person name="Tettelin H."/>
            <person name="Glass J.I."/>
            <person name="Rusch D."/>
            <person name="Podicherti R."/>
            <person name="Tsui H.-C.T."/>
            <person name="Winkler M.E."/>
        </authorList>
    </citation>
    <scope>NUCLEOTIDE SEQUENCE</scope>
</reference>
<organism evidence="1">
    <name type="scientific">marine metagenome</name>
    <dbReference type="NCBI Taxonomy" id="408172"/>
    <lineage>
        <taxon>unclassified sequences</taxon>
        <taxon>metagenomes</taxon>
        <taxon>ecological metagenomes</taxon>
    </lineage>
</organism>
<sequence length="34" mass="3923">VDKTEKPLEERSVLSDLHDAVDSVFLALENHDDW</sequence>
<name>A0A382VUH1_9ZZZZ</name>
<gene>
    <name evidence="1" type="ORF">METZ01_LOCUS402884</name>
</gene>
<accession>A0A382VUH1</accession>
<dbReference type="AlphaFoldDB" id="A0A382VUH1"/>
<protein>
    <submittedName>
        <fullName evidence="1">Uncharacterized protein</fullName>
    </submittedName>
</protein>
<feature type="non-terminal residue" evidence="1">
    <location>
        <position position="1"/>
    </location>
</feature>
<dbReference type="EMBL" id="UINC01154636">
    <property type="protein sequence ID" value="SVD50030.1"/>
    <property type="molecule type" value="Genomic_DNA"/>
</dbReference>
<proteinExistence type="predicted"/>